<dbReference type="EMBL" id="CAMXCT010006689">
    <property type="protein sequence ID" value="CAI4018331.1"/>
    <property type="molecule type" value="Genomic_DNA"/>
</dbReference>
<dbReference type="Proteomes" id="UP001152797">
    <property type="component" value="Unassembled WGS sequence"/>
</dbReference>
<feature type="region of interest" description="Disordered" evidence="2">
    <location>
        <begin position="1138"/>
        <end position="1159"/>
    </location>
</feature>
<evidence type="ECO:0000313" key="5">
    <source>
        <dbReference type="Proteomes" id="UP001152797"/>
    </source>
</evidence>
<proteinExistence type="predicted"/>
<organism evidence="3">
    <name type="scientific">Cladocopium goreaui</name>
    <dbReference type="NCBI Taxonomy" id="2562237"/>
    <lineage>
        <taxon>Eukaryota</taxon>
        <taxon>Sar</taxon>
        <taxon>Alveolata</taxon>
        <taxon>Dinophyceae</taxon>
        <taxon>Suessiales</taxon>
        <taxon>Symbiodiniaceae</taxon>
        <taxon>Cladocopium</taxon>
    </lineage>
</organism>
<comment type="caution">
    <text evidence="3">The sequence shown here is derived from an EMBL/GenBank/DDBJ whole genome shotgun (WGS) entry which is preliminary data.</text>
</comment>
<dbReference type="EMBL" id="CAMXCT020006689">
    <property type="protein sequence ID" value="CAL1171706.1"/>
    <property type="molecule type" value="Genomic_DNA"/>
</dbReference>
<sequence>ATLNQVLPFLGLNTDCSLNDFCLLTATPVQQPAPGIADMGRRWIPFDEDLREDRRYHLAFFQWSLYQQVFTYIGDDAIDTIPEQTAEDFHKQTFITISFVPLPELVYQIGVLSQDRDNLERELGDLREEIRQMRHYLGLIMEFLAAREPQLAAPFDLILQPGDAPCRSFLGRVAQLSDHWPDRFWSATDRVHCLGYAGPGFSDVESIDVFGSHVTVASPLADDVNAASFDDGPLGPAPTRLELETFDEIVNQSILSAQVGAGLELPWEQGIFRAIFSEEPLCSLPEIPIPAQAIPVNRSDGVLDESLAEQPSGKRQKCSQYIHGLYDRAISFSHGLSDHELDAAKWARVLEKLYAIFTCCPEAKPVGLDLHPADMAGNFKKIRELCGSRSCNTVLKRTNNLWKYCRWHQKFFYQKSPLPCTPSDIAEYIWESHQDGATYSALRSFTEAVNFGIHILGLPTRALGQPIIDSFTRGLLDKAAMSRPGRKQARPLTVKEVCHLETCLNDTSMNLFDRYAAGVFLFAIFGRCRWSDLKSVDSFELDIAIDNSTPCGFISFATFNHKTAAQVAKHGLPLPLVAPIWGLESPPWGLSWKAVAEEAEIDFSETYKGPVLPAPMKTGKWGMRSVTSSEATKWLNAILAKAGEVTDKVTSHSLKCTALSWLAKAGANGEHRLVLGHHSSRRGSLEVYARDCLAAPLRTLEEVLRQIRVGALQPDRTRSGMIQDAIKEDCRAPKPPEGGPSPHDNESGSPDNKSDSSSSSSASTSSSDSEEDNHDSRVCELGKDLSHKQSWGNGKMYQHTTSKVVHLESVAETRQFECGIHASSEHVAVQETAFLETREAASLVYSTDALKHRGTKAGLSAEEVEAIIDNNVRSLAQLAFAISPPGTSPSDDAIKEFFAGKVAVNLATISSLKLLIFEAHTLVVANIKNEITKKDEINVHNNLPAAERERRLRDQQTRLHGLRFRGDEECAHSNYDLVFSMMERDSLIYLAPERFITRRLELLQKKPGKEIVLDQNALTIKDKQSELTCSTRTELELFQAMRRRALTFDLVGICKYEVFNSYQSELLQHLQETPPPGYSNTSLVQILRADRAAFLLMAEHITSLKRDAAGELPLEKLLPTVLSKPAVSFHLLPLAHGAPAKPTPKANPNKRKAGDMGAPPPVPSKLQLVGSALVGSTSAQNLAATSHIVFVIIRDSHRIRTRQQLLSTPSLGEIASEGFKTVGVHRSPADFVKEALEVKHPSATALRMMLAKAKEFQPAEEELKLSLSGVIALSNTASRRAELLEFIDHIQATKKLSRCDAERFRGRLQFASNYLFGRRFRNCLKDLNQHISRGFVSISDEFSLTLLLLKALISQNSPRLVDTNFFEWVHLYVDASYDPDNHSGVGGMLLDQLGIAWAFSASRSAMDVRIESFDPNGQKSVRECRFTEVHFRSSFHLCRELFKAR</sequence>
<feature type="non-terminal residue" evidence="3">
    <location>
        <position position="1"/>
    </location>
</feature>
<accession>A0A9P1GNU2</accession>
<reference evidence="3" key="1">
    <citation type="submission" date="2022-10" db="EMBL/GenBank/DDBJ databases">
        <authorList>
            <person name="Chen Y."/>
            <person name="Dougan E. K."/>
            <person name="Chan C."/>
            <person name="Rhodes N."/>
            <person name="Thang M."/>
        </authorList>
    </citation>
    <scope>NUCLEOTIDE SEQUENCE</scope>
</reference>
<dbReference type="EMBL" id="CAMXCT030006689">
    <property type="protein sequence ID" value="CAL4805643.1"/>
    <property type="molecule type" value="Genomic_DNA"/>
</dbReference>
<feature type="compositionally biased region" description="Low complexity" evidence="2">
    <location>
        <begin position="747"/>
        <end position="767"/>
    </location>
</feature>
<feature type="region of interest" description="Disordered" evidence="2">
    <location>
        <begin position="729"/>
        <end position="777"/>
    </location>
</feature>
<dbReference type="OrthoDB" id="412223at2759"/>
<evidence type="ECO:0000256" key="2">
    <source>
        <dbReference type="SAM" id="MobiDB-lite"/>
    </source>
</evidence>
<feature type="coiled-coil region" evidence="1">
    <location>
        <begin position="109"/>
        <end position="136"/>
    </location>
</feature>
<evidence type="ECO:0000313" key="3">
    <source>
        <dbReference type="EMBL" id="CAI4018331.1"/>
    </source>
</evidence>
<reference evidence="4" key="2">
    <citation type="submission" date="2024-04" db="EMBL/GenBank/DDBJ databases">
        <authorList>
            <person name="Chen Y."/>
            <person name="Shah S."/>
            <person name="Dougan E. K."/>
            <person name="Thang M."/>
            <person name="Chan C."/>
        </authorList>
    </citation>
    <scope>NUCLEOTIDE SEQUENCE [LARGE SCALE GENOMIC DNA]</scope>
</reference>
<protein>
    <submittedName>
        <fullName evidence="3">Uncharacterized protein</fullName>
    </submittedName>
</protein>
<keyword evidence="1" id="KW-0175">Coiled coil</keyword>
<evidence type="ECO:0000313" key="4">
    <source>
        <dbReference type="EMBL" id="CAL1171706.1"/>
    </source>
</evidence>
<name>A0A9P1GNU2_9DINO</name>
<feature type="non-terminal residue" evidence="3">
    <location>
        <position position="1445"/>
    </location>
</feature>
<evidence type="ECO:0000256" key="1">
    <source>
        <dbReference type="SAM" id="Coils"/>
    </source>
</evidence>
<keyword evidence="5" id="KW-1185">Reference proteome</keyword>
<gene>
    <name evidence="3" type="ORF">C1SCF055_LOCUS42907</name>
</gene>
<feature type="compositionally biased region" description="Low complexity" evidence="2">
    <location>
        <begin position="1138"/>
        <end position="1147"/>
    </location>
</feature>